<organism evidence="2 3">
    <name type="scientific">Pseudoflavonifractor hominis</name>
    <dbReference type="NCBI Taxonomy" id="2763059"/>
    <lineage>
        <taxon>Bacteria</taxon>
        <taxon>Bacillati</taxon>
        <taxon>Bacillota</taxon>
        <taxon>Clostridia</taxon>
        <taxon>Eubacteriales</taxon>
        <taxon>Oscillospiraceae</taxon>
        <taxon>Pseudoflavonifractor</taxon>
    </lineage>
</organism>
<reference evidence="2 3" key="1">
    <citation type="submission" date="2020-08" db="EMBL/GenBank/DDBJ databases">
        <title>Genome public.</title>
        <authorList>
            <person name="Liu C."/>
            <person name="Sun Q."/>
        </authorList>
    </citation>
    <scope>NUCLEOTIDE SEQUENCE [LARGE SCALE GENOMIC DNA]</scope>
    <source>
        <strain evidence="2 3">New-38</strain>
    </source>
</reference>
<dbReference type="PROSITE" id="PS51257">
    <property type="entry name" value="PROKAR_LIPOPROTEIN"/>
    <property type="match status" value="1"/>
</dbReference>
<proteinExistence type="predicted"/>
<evidence type="ECO:0000313" key="3">
    <source>
        <dbReference type="Proteomes" id="UP000660021"/>
    </source>
</evidence>
<feature type="chain" id="PRO_5046147018" evidence="1">
    <location>
        <begin position="24"/>
        <end position="131"/>
    </location>
</feature>
<comment type="caution">
    <text evidence="2">The sequence shown here is derived from an EMBL/GenBank/DDBJ whole genome shotgun (WGS) entry which is preliminary data.</text>
</comment>
<keyword evidence="3" id="KW-1185">Reference proteome</keyword>
<gene>
    <name evidence="2" type="ORF">H8S34_05380</name>
</gene>
<sequence length="131" mass="14361">MKKGTITLAVMSALTLTGCIFQANQPDNSVAQVIYDTSLEAKKFADALFEGMVEEKDISEYSIDLTSHGFVTDDPLIYIVGYRYTYNGQTTTYGYKMHQTEEGFAVIEEGVEVGEFITGNGGNNDENNGCV</sequence>
<dbReference type="RefSeq" id="WP_101691266.1">
    <property type="nucleotide sequence ID" value="NZ_JACOPR010000003.1"/>
</dbReference>
<evidence type="ECO:0000256" key="1">
    <source>
        <dbReference type="SAM" id="SignalP"/>
    </source>
</evidence>
<protein>
    <submittedName>
        <fullName evidence="2">Uncharacterized protein</fullName>
    </submittedName>
</protein>
<accession>A0ABR7HRU9</accession>
<feature type="signal peptide" evidence="1">
    <location>
        <begin position="1"/>
        <end position="23"/>
    </location>
</feature>
<dbReference type="Proteomes" id="UP000660021">
    <property type="component" value="Unassembled WGS sequence"/>
</dbReference>
<evidence type="ECO:0000313" key="2">
    <source>
        <dbReference type="EMBL" id="MBC5730267.1"/>
    </source>
</evidence>
<name>A0ABR7HRU9_9FIRM</name>
<dbReference type="EMBL" id="JACOPR010000003">
    <property type="protein sequence ID" value="MBC5730267.1"/>
    <property type="molecule type" value="Genomic_DNA"/>
</dbReference>
<keyword evidence="1" id="KW-0732">Signal</keyword>